<dbReference type="SMART" id="SM00052">
    <property type="entry name" value="EAL"/>
    <property type="match status" value="1"/>
</dbReference>
<dbReference type="PROSITE" id="PS50112">
    <property type="entry name" value="PAS"/>
    <property type="match status" value="1"/>
</dbReference>
<dbReference type="PROSITE" id="PS50883">
    <property type="entry name" value="EAL"/>
    <property type="match status" value="1"/>
</dbReference>
<dbReference type="InterPro" id="IPR000014">
    <property type="entry name" value="PAS"/>
</dbReference>
<dbReference type="Pfam" id="PF00990">
    <property type="entry name" value="GGDEF"/>
    <property type="match status" value="1"/>
</dbReference>
<dbReference type="SUPFAM" id="SSF141868">
    <property type="entry name" value="EAL domain-like"/>
    <property type="match status" value="1"/>
</dbReference>
<organism evidence="10 11">
    <name type="scientific">Comamonas flocculans</name>
    <dbReference type="NCBI Taxonomy" id="2597701"/>
    <lineage>
        <taxon>Bacteria</taxon>
        <taxon>Pseudomonadati</taxon>
        <taxon>Pseudomonadota</taxon>
        <taxon>Betaproteobacteria</taxon>
        <taxon>Burkholderiales</taxon>
        <taxon>Comamonadaceae</taxon>
        <taxon>Comamonas</taxon>
    </lineage>
</organism>
<feature type="transmembrane region" description="Helical" evidence="6">
    <location>
        <begin position="65"/>
        <end position="86"/>
    </location>
</feature>
<dbReference type="GO" id="GO:0000155">
    <property type="term" value="F:phosphorelay sensor kinase activity"/>
    <property type="evidence" value="ECO:0007669"/>
    <property type="project" value="InterPro"/>
</dbReference>
<name>A0A5B8RW00_9BURK</name>
<feature type="domain" description="PAS" evidence="7">
    <location>
        <begin position="322"/>
        <end position="394"/>
    </location>
</feature>
<dbReference type="PANTHER" id="PTHR44757:SF2">
    <property type="entry name" value="BIOFILM ARCHITECTURE MAINTENANCE PROTEIN MBAA"/>
    <property type="match status" value="1"/>
</dbReference>
<evidence type="ECO:0000259" key="9">
    <source>
        <dbReference type="PROSITE" id="PS50887"/>
    </source>
</evidence>
<dbReference type="SUPFAM" id="SSF55073">
    <property type="entry name" value="Nucleotide cyclase"/>
    <property type="match status" value="1"/>
</dbReference>
<dbReference type="SMART" id="SM00267">
    <property type="entry name" value="GGDEF"/>
    <property type="match status" value="1"/>
</dbReference>
<dbReference type="InterPro" id="IPR035965">
    <property type="entry name" value="PAS-like_dom_sf"/>
</dbReference>
<dbReference type="NCBIfam" id="TIGR00229">
    <property type="entry name" value="sensory_box"/>
    <property type="match status" value="1"/>
</dbReference>
<dbReference type="NCBIfam" id="TIGR00254">
    <property type="entry name" value="GGDEF"/>
    <property type="match status" value="1"/>
</dbReference>
<evidence type="ECO:0000256" key="3">
    <source>
        <dbReference type="ARBA" id="ARBA00022692"/>
    </source>
</evidence>
<dbReference type="PROSITE" id="PS50887">
    <property type="entry name" value="GGDEF"/>
    <property type="match status" value="1"/>
</dbReference>
<keyword evidence="2" id="KW-1003">Cell membrane</keyword>
<dbReference type="CDD" id="cd01948">
    <property type="entry name" value="EAL"/>
    <property type="match status" value="1"/>
</dbReference>
<dbReference type="InterPro" id="IPR000160">
    <property type="entry name" value="GGDEF_dom"/>
</dbReference>
<dbReference type="EMBL" id="CP042344">
    <property type="protein sequence ID" value="QEA11967.1"/>
    <property type="molecule type" value="Genomic_DNA"/>
</dbReference>
<dbReference type="Pfam" id="PF00563">
    <property type="entry name" value="EAL"/>
    <property type="match status" value="1"/>
</dbReference>
<dbReference type="InterPro" id="IPR052155">
    <property type="entry name" value="Biofilm_reg_signaling"/>
</dbReference>
<dbReference type="OrthoDB" id="9813903at2"/>
<evidence type="ECO:0000256" key="6">
    <source>
        <dbReference type="SAM" id="Phobius"/>
    </source>
</evidence>
<dbReference type="InterPro" id="IPR011620">
    <property type="entry name" value="Sig_transdc_His_kinase_LytS_TM"/>
</dbReference>
<dbReference type="CDD" id="cd01949">
    <property type="entry name" value="GGDEF"/>
    <property type="match status" value="1"/>
</dbReference>
<dbReference type="InterPro" id="IPR035919">
    <property type="entry name" value="EAL_sf"/>
</dbReference>
<dbReference type="Pfam" id="PF08447">
    <property type="entry name" value="PAS_3"/>
    <property type="match status" value="1"/>
</dbReference>
<evidence type="ECO:0000256" key="2">
    <source>
        <dbReference type="ARBA" id="ARBA00022475"/>
    </source>
</evidence>
<dbReference type="CDD" id="cd00130">
    <property type="entry name" value="PAS"/>
    <property type="match status" value="1"/>
</dbReference>
<evidence type="ECO:0000259" key="7">
    <source>
        <dbReference type="PROSITE" id="PS50112"/>
    </source>
</evidence>
<dbReference type="GO" id="GO:0005886">
    <property type="term" value="C:plasma membrane"/>
    <property type="evidence" value="ECO:0007669"/>
    <property type="project" value="UniProtKB-SubCell"/>
</dbReference>
<dbReference type="InterPro" id="IPR029787">
    <property type="entry name" value="Nucleotide_cyclase"/>
</dbReference>
<dbReference type="Gene3D" id="3.30.450.20">
    <property type="entry name" value="PAS domain"/>
    <property type="match status" value="2"/>
</dbReference>
<protein>
    <submittedName>
        <fullName evidence="10">EAL domain-containing protein</fullName>
    </submittedName>
</protein>
<dbReference type="Proteomes" id="UP000321199">
    <property type="component" value="Chromosome"/>
</dbReference>
<proteinExistence type="predicted"/>
<dbReference type="GO" id="GO:0071555">
    <property type="term" value="P:cell wall organization"/>
    <property type="evidence" value="ECO:0007669"/>
    <property type="project" value="InterPro"/>
</dbReference>
<dbReference type="KEGG" id="cof:FOZ74_02340"/>
<evidence type="ECO:0000313" key="11">
    <source>
        <dbReference type="Proteomes" id="UP000321199"/>
    </source>
</evidence>
<feature type="domain" description="GGDEF" evidence="9">
    <location>
        <begin position="481"/>
        <end position="619"/>
    </location>
</feature>
<dbReference type="AlphaFoldDB" id="A0A5B8RW00"/>
<feature type="transmembrane region" description="Helical" evidence="6">
    <location>
        <begin position="162"/>
        <end position="181"/>
    </location>
</feature>
<feature type="transmembrane region" description="Helical" evidence="6">
    <location>
        <begin position="92"/>
        <end position="116"/>
    </location>
</feature>
<dbReference type="Gene3D" id="3.20.20.450">
    <property type="entry name" value="EAL domain"/>
    <property type="match status" value="1"/>
</dbReference>
<dbReference type="SUPFAM" id="SSF55785">
    <property type="entry name" value="PYP-like sensor domain (PAS domain)"/>
    <property type="match status" value="2"/>
</dbReference>
<evidence type="ECO:0000259" key="8">
    <source>
        <dbReference type="PROSITE" id="PS50883"/>
    </source>
</evidence>
<dbReference type="InterPro" id="IPR013655">
    <property type="entry name" value="PAS_fold_3"/>
</dbReference>
<comment type="subcellular location">
    <subcellularLocation>
        <location evidence="1">Cell membrane</location>
        <topology evidence="1">Multi-pass membrane protein</topology>
    </subcellularLocation>
</comment>
<dbReference type="PANTHER" id="PTHR44757">
    <property type="entry name" value="DIGUANYLATE CYCLASE DGCP"/>
    <property type="match status" value="1"/>
</dbReference>
<evidence type="ECO:0000256" key="4">
    <source>
        <dbReference type="ARBA" id="ARBA00022989"/>
    </source>
</evidence>
<evidence type="ECO:0000256" key="5">
    <source>
        <dbReference type="ARBA" id="ARBA00023136"/>
    </source>
</evidence>
<dbReference type="FunFam" id="3.30.70.270:FF:000001">
    <property type="entry name" value="Diguanylate cyclase domain protein"/>
    <property type="match status" value="1"/>
</dbReference>
<evidence type="ECO:0000313" key="10">
    <source>
        <dbReference type="EMBL" id="QEA11967.1"/>
    </source>
</evidence>
<gene>
    <name evidence="10" type="ORF">FOZ74_02340</name>
</gene>
<keyword evidence="11" id="KW-1185">Reference proteome</keyword>
<feature type="transmembrane region" description="Helical" evidence="6">
    <location>
        <begin position="128"/>
        <end position="150"/>
    </location>
</feature>
<keyword evidence="5 6" id="KW-0472">Membrane</keyword>
<dbReference type="RefSeq" id="WP_146911561.1">
    <property type="nucleotide sequence ID" value="NZ_CP042344.1"/>
</dbReference>
<reference evidence="10 11" key="1">
    <citation type="submission" date="2019-07" db="EMBL/GenBank/DDBJ databases">
        <title>Complete genome sequence of Comamonas sp. NLF 7-7 isolated from livestock.</title>
        <authorList>
            <person name="Kim D.H."/>
            <person name="Kim J.G."/>
        </authorList>
    </citation>
    <scope>NUCLEOTIDE SEQUENCE [LARGE SCALE GENOMIC DNA]</scope>
    <source>
        <strain evidence="10 11">NLF 7-7</strain>
    </source>
</reference>
<dbReference type="Pfam" id="PF07694">
    <property type="entry name" value="5TM-5TMR_LYT"/>
    <property type="match status" value="1"/>
</dbReference>
<keyword evidence="3 6" id="KW-0812">Transmembrane</keyword>
<sequence>MTLALIQGAALLLALCFLQSVLARLAIRRPWPGRVLSGLLFGSICIVGMYTPLQLAPGVFFDARSVVLAMAALFGGWLPALIATAMAASARIALGGGGLVVGSLVIVASSALGLLYRWASQQGYVGRGVAHYLAFGVLLHLLALALFQALEPATVAHVNSKLALPFLAVLAPATALLGWMLGDIERHLRTEASLAETAARLQAVTRSAPDLLMLIDVDGNYLEVMSSDATLATAPLSQLPGQNIDDQLPPEIARHVHEAITRAVQSGQAQTLQYTLMTPAGLRHFEGRCQPVGVPVRGRGAVVFIARDRTDQVHSEVLLRESEERFRSVLSNLPMVSVKGYLADGSITFWNGASEQLYGYTAGEVLGKDIVSLVVRPDTVARARAASARMFSTGSPIPPGEARVRRKDGSEVDVYASHALIQVQGQAPEAFSIDIDISVRKAAEERARYLAYFDALTGLPNRRLLVDRVQQVLLECRRNDSFAALFFLDLDHFKTLNDSHGHEAGDQVLTQTARRLQTSVREQDTVARLGGDEFVVLLPHLGSSDVPAPAVLRPLAEKLLAQLRRPYELQGQEQQLTASLGIALIDEHTTSVDELLKQADLAMYRAKDEGRNTLRFFDPHMQAAANARAGLQSRLHQALKHAQFELYYQPQVDEIGRIVGAEALLRWNDPVHGLVGPAQFIQLAEETGQIMEIGQWVLQAGMRQQAHWQTQADLRALSLSLNISARQFLQEGFVGELASLLARSGANPERLRLELTESVLLSNVQGVIEIMQQLRTLGLWLSLDDFGTGYSSLGYLKRLPLSELKIDQGFVRGILDNPTDAAIARSIITLADSLQLTVVAEGVETRAHHALLLDQGCRKFQGYLFGRPVPLADFEASVRAQL</sequence>
<dbReference type="InterPro" id="IPR013656">
    <property type="entry name" value="PAS_4"/>
</dbReference>
<dbReference type="SMART" id="SM00091">
    <property type="entry name" value="PAS"/>
    <property type="match status" value="2"/>
</dbReference>
<dbReference type="InterPro" id="IPR043128">
    <property type="entry name" value="Rev_trsase/Diguanyl_cyclase"/>
</dbReference>
<accession>A0A5B8RW00</accession>
<feature type="domain" description="EAL" evidence="8">
    <location>
        <begin position="628"/>
        <end position="882"/>
    </location>
</feature>
<keyword evidence="4 6" id="KW-1133">Transmembrane helix</keyword>
<feature type="transmembrane region" description="Helical" evidence="6">
    <location>
        <begin position="33"/>
        <end position="53"/>
    </location>
</feature>
<dbReference type="Pfam" id="PF08448">
    <property type="entry name" value="PAS_4"/>
    <property type="match status" value="1"/>
</dbReference>
<dbReference type="InterPro" id="IPR001633">
    <property type="entry name" value="EAL_dom"/>
</dbReference>
<dbReference type="Gene3D" id="3.30.70.270">
    <property type="match status" value="1"/>
</dbReference>
<evidence type="ECO:0000256" key="1">
    <source>
        <dbReference type="ARBA" id="ARBA00004651"/>
    </source>
</evidence>